<dbReference type="InterPro" id="IPR013471">
    <property type="entry name" value="RNase_Z/BN"/>
</dbReference>
<name>A0A7S4S426_9STRA</name>
<dbReference type="AlphaFoldDB" id="A0A7S4S426"/>
<protein>
    <recommendedName>
        <fullName evidence="10">Metallo-beta-lactamase domain-containing protein</fullName>
    </recommendedName>
</protein>
<gene>
    <name evidence="9" type="ORF">DBRI00130_LOCUS28963</name>
</gene>
<evidence type="ECO:0000256" key="7">
    <source>
        <dbReference type="ARBA" id="ARBA00022801"/>
    </source>
</evidence>
<evidence type="ECO:0000256" key="4">
    <source>
        <dbReference type="ARBA" id="ARBA00022722"/>
    </source>
</evidence>
<keyword evidence="6" id="KW-0255">Endonuclease</keyword>
<proteinExistence type="inferred from homology"/>
<keyword evidence="5" id="KW-0479">Metal-binding</keyword>
<evidence type="ECO:0000256" key="5">
    <source>
        <dbReference type="ARBA" id="ARBA00022723"/>
    </source>
</evidence>
<dbReference type="InterPro" id="IPR036866">
    <property type="entry name" value="RibonucZ/Hydroxyglut_hydro"/>
</dbReference>
<evidence type="ECO:0000256" key="3">
    <source>
        <dbReference type="ARBA" id="ARBA00022694"/>
    </source>
</evidence>
<evidence type="ECO:0000256" key="8">
    <source>
        <dbReference type="ARBA" id="ARBA00022833"/>
    </source>
</evidence>
<dbReference type="PANTHER" id="PTHR46018">
    <property type="entry name" value="ZINC PHOSPHODIESTERASE ELAC PROTEIN 1"/>
    <property type="match status" value="1"/>
</dbReference>
<dbReference type="PANTHER" id="PTHR46018:SF2">
    <property type="entry name" value="ZINC PHOSPHODIESTERASE ELAC PROTEIN 1"/>
    <property type="match status" value="1"/>
</dbReference>
<keyword evidence="8" id="KW-0862">Zinc</keyword>
<dbReference type="GO" id="GO:0042781">
    <property type="term" value="F:3'-tRNA processing endoribonuclease activity"/>
    <property type="evidence" value="ECO:0007669"/>
    <property type="project" value="TreeGrafter"/>
</dbReference>
<dbReference type="EMBL" id="HBNS01037088">
    <property type="protein sequence ID" value="CAE4633947.1"/>
    <property type="molecule type" value="Transcribed_RNA"/>
</dbReference>
<keyword evidence="7" id="KW-0378">Hydrolase</keyword>
<evidence type="ECO:0000256" key="6">
    <source>
        <dbReference type="ARBA" id="ARBA00022759"/>
    </source>
</evidence>
<keyword evidence="3" id="KW-0819">tRNA processing</keyword>
<keyword evidence="4" id="KW-0540">Nuclease</keyword>
<evidence type="ECO:0000256" key="2">
    <source>
        <dbReference type="ARBA" id="ARBA00011738"/>
    </source>
</evidence>
<sequence>MDHHENEEQNKPHPLPIKPLDARFMFLGTASMSPSSTRNVSGNALQIGKEWTIIDCGEGTQHQILKAKCISPAKINRIFITHLHGDHCFGLPGLLCMINNAVTDTEEDKIVHLIGPRGLRNMTRAALLSSGTATMFRFRIDELWNNNDNSIILKQKNSDHKHLTSNKLRHYSQVFEIPQHPSELPGLNIEPNGKDGASATWVLPPHPGGGNVSTDWTLYAGPLVHTIASVGYVFQEHFHRGKIDTSSTLKERILSTENRSYQKKENGIKNPLQLLGELQQGRSIQIQECSKIVEIKPEDYMTPPTPGRKIAVLGDTCDSRAIASLVANANLLVHESTNYANIEEGEEPETVLQMAVLRGHSTPAMSGTFAKCCAVKLLLLTHFSSRYKGDESKESLAVMDQIVKEAQDHLGHEHVIAARDFMEVPIPIKQHHKGGGKEAGACITPVTSLDATEKASAAADSFLHRAGLS</sequence>
<evidence type="ECO:0000256" key="1">
    <source>
        <dbReference type="ARBA" id="ARBA00001947"/>
    </source>
</evidence>
<accession>A0A7S4S426</accession>
<dbReference type="HAMAP" id="MF_01818">
    <property type="entry name" value="RNase_Z_BN"/>
    <property type="match status" value="1"/>
</dbReference>
<dbReference type="SUPFAM" id="SSF56281">
    <property type="entry name" value="Metallo-hydrolase/oxidoreductase"/>
    <property type="match status" value="1"/>
</dbReference>
<dbReference type="Gene3D" id="3.60.15.10">
    <property type="entry name" value="Ribonuclease Z/Hydroxyacylglutathione hydrolase-like"/>
    <property type="match status" value="1"/>
</dbReference>
<dbReference type="GO" id="GO:0046872">
    <property type="term" value="F:metal ion binding"/>
    <property type="evidence" value="ECO:0007669"/>
    <property type="project" value="UniProtKB-KW"/>
</dbReference>
<reference evidence="9" key="1">
    <citation type="submission" date="2021-01" db="EMBL/GenBank/DDBJ databases">
        <authorList>
            <person name="Corre E."/>
            <person name="Pelletier E."/>
            <person name="Niang G."/>
            <person name="Scheremetjew M."/>
            <person name="Finn R."/>
            <person name="Kale V."/>
            <person name="Holt S."/>
            <person name="Cochrane G."/>
            <person name="Meng A."/>
            <person name="Brown T."/>
            <person name="Cohen L."/>
        </authorList>
    </citation>
    <scope>NUCLEOTIDE SEQUENCE</scope>
    <source>
        <strain evidence="9">GSO104</strain>
    </source>
</reference>
<evidence type="ECO:0000313" key="9">
    <source>
        <dbReference type="EMBL" id="CAE4633947.1"/>
    </source>
</evidence>
<evidence type="ECO:0008006" key="10">
    <source>
        <dbReference type="Google" id="ProtNLM"/>
    </source>
</evidence>
<dbReference type="CDD" id="cd07717">
    <property type="entry name" value="RNaseZ_ZiPD-like_MBL-fold"/>
    <property type="match status" value="1"/>
</dbReference>
<dbReference type="Pfam" id="PF23023">
    <property type="entry name" value="Anti-Pycsar_Apyc1"/>
    <property type="match status" value="1"/>
</dbReference>
<comment type="subunit">
    <text evidence="2">Homodimer.</text>
</comment>
<organism evidence="9">
    <name type="scientific">Ditylum brightwellii</name>
    <dbReference type="NCBI Taxonomy" id="49249"/>
    <lineage>
        <taxon>Eukaryota</taxon>
        <taxon>Sar</taxon>
        <taxon>Stramenopiles</taxon>
        <taxon>Ochrophyta</taxon>
        <taxon>Bacillariophyta</taxon>
        <taxon>Mediophyceae</taxon>
        <taxon>Lithodesmiophycidae</taxon>
        <taxon>Lithodesmiales</taxon>
        <taxon>Lithodesmiaceae</taxon>
        <taxon>Ditylum</taxon>
    </lineage>
</organism>
<comment type="cofactor">
    <cofactor evidence="1">
        <name>Zn(2+)</name>
        <dbReference type="ChEBI" id="CHEBI:29105"/>
    </cofactor>
</comment>
<dbReference type="GO" id="GO:0005634">
    <property type="term" value="C:nucleus"/>
    <property type="evidence" value="ECO:0007669"/>
    <property type="project" value="TreeGrafter"/>
</dbReference>